<name>A0A820IC06_9BILA</name>
<dbReference type="PANTHER" id="PTHR31005:SF8">
    <property type="entry name" value="DUF4139 DOMAIN-CONTAINING PROTEIN"/>
    <property type="match status" value="1"/>
</dbReference>
<keyword evidence="1" id="KW-0175">Coiled coil</keyword>
<dbReference type="EMBL" id="CAJOBO010000878">
    <property type="protein sequence ID" value="CAF4304464.1"/>
    <property type="molecule type" value="Genomic_DNA"/>
</dbReference>
<organism evidence="3 4">
    <name type="scientific">Rotaria socialis</name>
    <dbReference type="NCBI Taxonomy" id="392032"/>
    <lineage>
        <taxon>Eukaryota</taxon>
        <taxon>Metazoa</taxon>
        <taxon>Spiralia</taxon>
        <taxon>Gnathifera</taxon>
        <taxon>Rotifera</taxon>
        <taxon>Eurotatoria</taxon>
        <taxon>Bdelloidea</taxon>
        <taxon>Philodinida</taxon>
        <taxon>Philodinidae</taxon>
        <taxon>Rotaria</taxon>
    </lineage>
</organism>
<evidence type="ECO:0000313" key="3">
    <source>
        <dbReference type="EMBL" id="CAF4304464.1"/>
    </source>
</evidence>
<dbReference type="AlphaFoldDB" id="A0A820IC06"/>
<protein>
    <recommendedName>
        <fullName evidence="2">DUF4139 domain-containing protein</fullName>
    </recommendedName>
</protein>
<sequence>MPTMSTTPTVLATLNKNVEGTYDLILEGFSPFVDSTSLHVRAGTECKASAILEVSYEAFFDNKTSETTDIDAHRQELVRLDKQLAWLDGRALKLMSQDGQISDLDPLHEFMDFYHTSLQKLHERKSNEGNEIKRLIQRLDRLEEKVTESDFDVLIHGRNEHREMIITVHIDRSNIDVNLEVSYFISNCSCSASYDNTPNVFITSQEQVSTDSNKVLAEDELDTPNIIYVSSTSTETSMLSVTFTIPRRTTIHTDGTPHRVTIGVLDFNSKFIYTIIPKLWIHAYLNVSTINTSNKQLVAGPAASFMNNHFVTHSSIGIICMDGKFDLPLGTDAGIKVDCQPVKTIIDTQGLISKTYFENIRREIRLFNTKPIEVIVCVYDRISLSLDERIKVKLVVPDLRMKEPIPSYYVTLNDVDNLHWKCLVQTGSECQLSLEDTLEWSTDKCIELREESE</sequence>
<comment type="caution">
    <text evidence="3">The sequence shown here is derived from an EMBL/GenBank/DDBJ whole genome shotgun (WGS) entry which is preliminary data.</text>
</comment>
<proteinExistence type="predicted"/>
<feature type="coiled-coil region" evidence="1">
    <location>
        <begin position="118"/>
        <end position="152"/>
    </location>
</feature>
<evidence type="ECO:0000256" key="1">
    <source>
        <dbReference type="SAM" id="Coils"/>
    </source>
</evidence>
<dbReference type="InterPro" id="IPR011935">
    <property type="entry name" value="CHP02231"/>
</dbReference>
<reference evidence="3" key="1">
    <citation type="submission" date="2021-02" db="EMBL/GenBank/DDBJ databases">
        <authorList>
            <person name="Nowell W R."/>
        </authorList>
    </citation>
    <scope>NUCLEOTIDE SEQUENCE</scope>
</reference>
<dbReference type="InterPro" id="IPR037291">
    <property type="entry name" value="DUF4139"/>
</dbReference>
<evidence type="ECO:0000313" key="4">
    <source>
        <dbReference type="Proteomes" id="UP000663851"/>
    </source>
</evidence>
<dbReference type="Pfam" id="PF13598">
    <property type="entry name" value="DUF4139"/>
    <property type="match status" value="1"/>
</dbReference>
<evidence type="ECO:0000259" key="2">
    <source>
        <dbReference type="Pfam" id="PF13598"/>
    </source>
</evidence>
<gene>
    <name evidence="3" type="ORF">HFQ381_LOCUS13765</name>
</gene>
<dbReference type="PANTHER" id="PTHR31005">
    <property type="entry name" value="DUF4139 DOMAIN-CONTAINING PROTEIN"/>
    <property type="match status" value="1"/>
</dbReference>
<accession>A0A820IC06</accession>
<feature type="domain" description="DUF4139" evidence="2">
    <location>
        <begin position="225"/>
        <end position="440"/>
    </location>
</feature>
<dbReference type="Proteomes" id="UP000663851">
    <property type="component" value="Unassembled WGS sequence"/>
</dbReference>